<dbReference type="InterPro" id="IPR057059">
    <property type="entry name" value="LTI65/LTI78_PGEED"/>
</dbReference>
<accession>A0AB40CE16</accession>
<organism evidence="3 4">
    <name type="scientific">Dioscorea cayennensis subsp. rotundata</name>
    <name type="common">White Guinea yam</name>
    <name type="synonym">Dioscorea rotundata</name>
    <dbReference type="NCBI Taxonomy" id="55577"/>
    <lineage>
        <taxon>Eukaryota</taxon>
        <taxon>Viridiplantae</taxon>
        <taxon>Streptophyta</taxon>
        <taxon>Embryophyta</taxon>
        <taxon>Tracheophyta</taxon>
        <taxon>Spermatophyta</taxon>
        <taxon>Magnoliopsida</taxon>
        <taxon>Liliopsida</taxon>
        <taxon>Dioscoreales</taxon>
        <taxon>Dioscoreaceae</taxon>
        <taxon>Dioscorea</taxon>
    </lineage>
</organism>
<evidence type="ECO:0000313" key="4">
    <source>
        <dbReference type="RefSeq" id="XP_039136619.1"/>
    </source>
</evidence>
<dbReference type="PANTHER" id="PTHR33836:SF7">
    <property type="entry name" value="LOW-TEMPERATURE-INDUCED PROTEIN"/>
    <property type="match status" value="1"/>
</dbReference>
<dbReference type="AlphaFoldDB" id="A0AB40CE16"/>
<evidence type="ECO:0000259" key="2">
    <source>
        <dbReference type="Pfam" id="PF23403"/>
    </source>
</evidence>
<feature type="domain" description="LTI65/LTI78 N-terminal" evidence="2">
    <location>
        <begin position="44"/>
        <end position="112"/>
    </location>
</feature>
<evidence type="ECO:0000313" key="3">
    <source>
        <dbReference type="Proteomes" id="UP001515500"/>
    </source>
</evidence>
<dbReference type="Pfam" id="PF23399">
    <property type="entry name" value="LTI65_PGEED"/>
    <property type="match status" value="1"/>
</dbReference>
<keyword evidence="3" id="KW-1185">Reference proteome</keyword>
<dbReference type="InterPro" id="IPR056605">
    <property type="entry name" value="LTI65_LTI78_N"/>
</dbReference>
<sequence length="327" mass="36802">MADMDYLRNTHHSTRAPLPVGYEAQENWPTTMASNFEDYYPDNHSHVKKSVLAKVKEKALKWRNLLAKRNHGNDKANETPAWGVSLDDEEEDYNNEEQDPEFHGAPMYESERAPEACKGGGAVMEQKKPPLIHRDSTKEQAMKHMDELAMHHLDEFVETSSPRSNITKPIMHDDFNEEKSCCFAPHPTPTHDFASGTREDTMKRSASQKTLTEAVSKILVPAYNMVSDATQTIVSKIQGPDVDEEIGSKMKYDKGVSVKEFVLKKLEPGEDDKALSKVITESVSPMNSNRAEEKHVVEKFREAVSSLLGKDELRKTAIPVSTKTSQS</sequence>
<dbReference type="Proteomes" id="UP001515500">
    <property type="component" value="Chromosome 12"/>
</dbReference>
<dbReference type="InterPro" id="IPR037491">
    <property type="entry name" value="LTI78/LTI65"/>
</dbReference>
<feature type="domain" description="LTI65/LTI78 PGEED repeat" evidence="1">
    <location>
        <begin position="253"/>
        <end position="282"/>
    </location>
</feature>
<protein>
    <submittedName>
        <fullName evidence="4">Low-temperature-induced 65 kDa protein-like</fullName>
    </submittedName>
</protein>
<gene>
    <name evidence="4" type="primary">LOC120273935</name>
</gene>
<proteinExistence type="predicted"/>
<reference evidence="4" key="1">
    <citation type="submission" date="2025-08" db="UniProtKB">
        <authorList>
            <consortium name="RefSeq"/>
        </authorList>
    </citation>
    <scope>IDENTIFICATION</scope>
</reference>
<dbReference type="GO" id="GO:0009737">
    <property type="term" value="P:response to abscisic acid"/>
    <property type="evidence" value="ECO:0007669"/>
    <property type="project" value="InterPro"/>
</dbReference>
<evidence type="ECO:0000259" key="1">
    <source>
        <dbReference type="Pfam" id="PF23399"/>
    </source>
</evidence>
<dbReference type="Pfam" id="PF23403">
    <property type="entry name" value="LTI65_LTI78_N"/>
    <property type="match status" value="1"/>
</dbReference>
<dbReference type="GeneID" id="120273935"/>
<dbReference type="PANTHER" id="PTHR33836">
    <property type="entry name" value="LOW-TEMPERATURE-INDUCED 65 KDA PROTEIN-RELATED"/>
    <property type="match status" value="1"/>
</dbReference>
<name>A0AB40CE16_DIOCR</name>
<dbReference type="RefSeq" id="XP_039136619.1">
    <property type="nucleotide sequence ID" value="XM_039280685.1"/>
</dbReference>